<reference evidence="1 2" key="1">
    <citation type="submission" date="2012-04" db="EMBL/GenBank/DDBJ databases">
        <title>Genome sequence of Helicobacter pylori Hp H-42.</title>
        <authorList>
            <person name="Blanchard T.G."/>
            <person name="Czinn S.J."/>
            <person name="McCracken C."/>
            <person name="Abolude K."/>
            <person name="Maroo A."/>
            <person name="Santana-Cruz I."/>
            <person name="Tallon L.J."/>
            <person name="Ficke F.W.F."/>
        </authorList>
    </citation>
    <scope>NUCLEOTIDE SEQUENCE [LARGE SCALE GENOMIC DNA]</scope>
    <source>
        <strain evidence="1 2">Hp H-42</strain>
    </source>
</reference>
<comment type="caution">
    <text evidence="1">The sequence shown here is derived from an EMBL/GenBank/DDBJ whole genome shotgun (WGS) entry which is preliminary data.</text>
</comment>
<gene>
    <name evidence="1" type="ORF">HPHPH42_1011</name>
</gene>
<evidence type="ECO:0000313" key="2">
    <source>
        <dbReference type="Proteomes" id="UP000005514"/>
    </source>
</evidence>
<sequence>MAFWNDWLRILSFINQKDQSNSQINRRFCNTTPHNAF</sequence>
<evidence type="ECO:0000313" key="1">
    <source>
        <dbReference type="EMBL" id="EJB63012.1"/>
    </source>
</evidence>
<organism evidence="1 2">
    <name type="scientific">Helicobacter pylori Hp H-42</name>
    <dbReference type="NCBI Taxonomy" id="992047"/>
    <lineage>
        <taxon>Bacteria</taxon>
        <taxon>Pseudomonadati</taxon>
        <taxon>Campylobacterota</taxon>
        <taxon>Epsilonproteobacteria</taxon>
        <taxon>Campylobacterales</taxon>
        <taxon>Helicobacteraceae</taxon>
        <taxon>Helicobacter</taxon>
    </lineage>
</organism>
<dbReference type="Proteomes" id="UP000005514">
    <property type="component" value="Unassembled WGS sequence"/>
</dbReference>
<dbReference type="AlphaFoldDB" id="A0AB33XHF9"/>
<protein>
    <submittedName>
        <fullName evidence="1">Uncharacterized protein</fullName>
    </submittedName>
</protein>
<dbReference type="EMBL" id="AKON01000007">
    <property type="protein sequence ID" value="EJB63012.1"/>
    <property type="molecule type" value="Genomic_DNA"/>
</dbReference>
<proteinExistence type="predicted"/>
<name>A0AB33XHF9_HELPX</name>
<accession>A0AB33XHF9</accession>